<sequence length="194" mass="22406">MRTKIYFIILLLLVVNRISAQNIDNNKFPNHWIDCVINVIGSYETSTSDWGTITPNFDGQGISCGLIQLNIGQSSFQPFFLSFDQNTLERYMPIYGKKMFEICKLSKKDALIEIDRFQRNTINSKGKTIVKFNDKGEILAKELSTLLQSNEGIHKQKELMIKKANKVWNYTKEWATDIRGKKLSTYINRVLSIL</sequence>
<dbReference type="RefSeq" id="WP_115171381.1">
    <property type="nucleotide sequence ID" value="NZ_UGYW01000002.1"/>
</dbReference>
<protein>
    <submittedName>
        <fullName evidence="2">Uncharacterized protein</fullName>
    </submittedName>
</protein>
<evidence type="ECO:0000313" key="2">
    <source>
        <dbReference type="EMBL" id="SUJ26794.1"/>
    </source>
</evidence>
<gene>
    <name evidence="2" type="ORF">NCTC11388_04022</name>
</gene>
<name>A0A380CSJ9_SPHSI</name>
<feature type="signal peptide" evidence="1">
    <location>
        <begin position="1"/>
        <end position="20"/>
    </location>
</feature>
<dbReference type="Proteomes" id="UP000254893">
    <property type="component" value="Unassembled WGS sequence"/>
</dbReference>
<evidence type="ECO:0000256" key="1">
    <source>
        <dbReference type="SAM" id="SignalP"/>
    </source>
</evidence>
<feature type="chain" id="PRO_5016590371" evidence="1">
    <location>
        <begin position="21"/>
        <end position="194"/>
    </location>
</feature>
<dbReference type="EMBL" id="UGYW01000002">
    <property type="protein sequence ID" value="SUJ26794.1"/>
    <property type="molecule type" value="Genomic_DNA"/>
</dbReference>
<keyword evidence="1" id="KW-0732">Signal</keyword>
<dbReference type="AlphaFoldDB" id="A0A380CSJ9"/>
<reference evidence="2 3" key="1">
    <citation type="submission" date="2018-06" db="EMBL/GenBank/DDBJ databases">
        <authorList>
            <consortium name="Pathogen Informatics"/>
            <person name="Doyle S."/>
        </authorList>
    </citation>
    <scope>NUCLEOTIDE SEQUENCE [LARGE SCALE GENOMIC DNA]</scope>
    <source>
        <strain evidence="2 3">NCTC11388</strain>
    </source>
</reference>
<proteinExistence type="predicted"/>
<evidence type="ECO:0000313" key="3">
    <source>
        <dbReference type="Proteomes" id="UP000254893"/>
    </source>
</evidence>
<accession>A0A380CSJ9</accession>
<organism evidence="2 3">
    <name type="scientific">Sphingobacterium spiritivorum</name>
    <name type="common">Flavobacterium spiritivorum</name>
    <dbReference type="NCBI Taxonomy" id="258"/>
    <lineage>
        <taxon>Bacteria</taxon>
        <taxon>Pseudomonadati</taxon>
        <taxon>Bacteroidota</taxon>
        <taxon>Sphingobacteriia</taxon>
        <taxon>Sphingobacteriales</taxon>
        <taxon>Sphingobacteriaceae</taxon>
        <taxon>Sphingobacterium</taxon>
    </lineage>
</organism>